<feature type="compositionally biased region" description="Basic and acidic residues" evidence="1">
    <location>
        <begin position="461"/>
        <end position="482"/>
    </location>
</feature>
<proteinExistence type="predicted"/>
<name>H6RLK8_BLASD</name>
<accession>H6RLK8</accession>
<reference evidence="2 3" key="1">
    <citation type="journal article" date="2012" name="J. Bacteriol.">
        <title>Genome Sequence of Blastococcus saxobsidens DD2, a Stone-Inhabiting Bacterium.</title>
        <authorList>
            <person name="Chouaia B."/>
            <person name="Crotti E."/>
            <person name="Brusetti L."/>
            <person name="Daffonchio D."/>
            <person name="Essoussi I."/>
            <person name="Nouioui I."/>
            <person name="Sbissi I."/>
            <person name="Ghodhbane-Gtari F."/>
            <person name="Gtari M."/>
            <person name="Vacherie B."/>
            <person name="Barbe V."/>
            <person name="Medigue C."/>
            <person name="Gury J."/>
            <person name="Pujic P."/>
            <person name="Normand P."/>
        </authorList>
    </citation>
    <scope>NUCLEOTIDE SEQUENCE [LARGE SCALE GENOMIC DNA]</scope>
    <source>
        <strain evidence="2 3">DD2</strain>
    </source>
</reference>
<dbReference type="Gene3D" id="3.50.50.60">
    <property type="entry name" value="FAD/NAD(P)-binding domain"/>
    <property type="match status" value="1"/>
</dbReference>
<evidence type="ECO:0008006" key="4">
    <source>
        <dbReference type="Google" id="ProtNLM"/>
    </source>
</evidence>
<evidence type="ECO:0000313" key="3">
    <source>
        <dbReference type="Proteomes" id="UP000007517"/>
    </source>
</evidence>
<dbReference type="OrthoDB" id="9790035at2"/>
<dbReference type="RefSeq" id="WP_014376617.1">
    <property type="nucleotide sequence ID" value="NC_016943.1"/>
</dbReference>
<dbReference type="SUPFAM" id="SSF51905">
    <property type="entry name" value="FAD/NAD(P)-binding domain"/>
    <property type="match status" value="1"/>
</dbReference>
<dbReference type="AlphaFoldDB" id="H6RLK8"/>
<dbReference type="InterPro" id="IPR036188">
    <property type="entry name" value="FAD/NAD-bd_sf"/>
</dbReference>
<protein>
    <recommendedName>
        <fullName evidence="4">2-polyprenyl-6-methoxyphenol hydroxylase-like FAD-dependent oxidoreductase</fullName>
    </recommendedName>
</protein>
<sequence>MTDSRTRAVVAGASMAGLLAARVLSETFDRVTLVERDDLPAEPVPRRGVPQGRHPHGVLARGVQVLDELFPALLEELAAHGAVVGDMQQDVRWYVDGHLLRQQPIGMQGIGLTRPLLEDRVRARVLALPGVDVVAPADVDGFVLADGRVTGVRIRRGNRSAGPQTTDVLPADLVVDATGRGSHTPAWLESQGLPRPAEERIDVGMRYTTWVLPRRPGDLGGDRACLIGATVARPRFGAALSVEGDRWIVGAGGYRGDAAPTDLAGFRDYVATLPASELCELVSDREPVDDPHTYHFASSTRRRYEQLTRFPDGLLVTGDALSSFNPVYGQGITVAALEALALRKVLAAGADRSARRFFRRVARLIDVPWDMAAGGDLRIPSVSGPRLLRVRVMNAYVARVQAASAVDAAVGRAFLLVANLTDPPQKLLRPRFAASVLLKARHAGPVAAPVAGSGSAVGLPRPREVSPAEAVGAEHDRPLRER</sequence>
<dbReference type="Proteomes" id="UP000007517">
    <property type="component" value="Chromosome"/>
</dbReference>
<organism evidence="2 3">
    <name type="scientific">Blastococcus saxobsidens (strain DD2)</name>
    <dbReference type="NCBI Taxonomy" id="1146883"/>
    <lineage>
        <taxon>Bacteria</taxon>
        <taxon>Bacillati</taxon>
        <taxon>Actinomycetota</taxon>
        <taxon>Actinomycetes</taxon>
        <taxon>Geodermatophilales</taxon>
        <taxon>Geodermatophilaceae</taxon>
        <taxon>Blastococcus</taxon>
    </lineage>
</organism>
<keyword evidence="3" id="KW-1185">Reference proteome</keyword>
<dbReference type="HOGENOM" id="CLU_028028_2_0_11"/>
<evidence type="ECO:0000313" key="2">
    <source>
        <dbReference type="EMBL" id="CCG03734.1"/>
    </source>
</evidence>
<dbReference type="EMBL" id="FO117623">
    <property type="protein sequence ID" value="CCG03734.1"/>
    <property type="molecule type" value="Genomic_DNA"/>
</dbReference>
<dbReference type="eggNOG" id="COG0654">
    <property type="taxonomic scope" value="Bacteria"/>
</dbReference>
<dbReference type="PANTHER" id="PTHR43422">
    <property type="entry name" value="THIAMINE THIAZOLE SYNTHASE"/>
    <property type="match status" value="1"/>
</dbReference>
<reference evidence="3" key="2">
    <citation type="submission" date="2012-02" db="EMBL/GenBank/DDBJ databases">
        <title>Complete genome sequence of Blastococcus saxobsidens strain DD2.</title>
        <authorList>
            <person name="Genoscope."/>
        </authorList>
    </citation>
    <scope>NUCLEOTIDE SEQUENCE [LARGE SCALE GENOMIC DNA]</scope>
    <source>
        <strain evidence="3">DD2</strain>
    </source>
</reference>
<dbReference type="KEGG" id="bsd:BLASA_2863"/>
<dbReference type="STRING" id="1146883.BLASA_2863"/>
<gene>
    <name evidence="2" type="ordered locus">BLASA_2863</name>
</gene>
<feature type="compositionally biased region" description="Low complexity" evidence="1">
    <location>
        <begin position="447"/>
        <end position="458"/>
    </location>
</feature>
<dbReference type="PANTHER" id="PTHR43422:SF3">
    <property type="entry name" value="THIAMINE THIAZOLE SYNTHASE"/>
    <property type="match status" value="1"/>
</dbReference>
<evidence type="ECO:0000256" key="1">
    <source>
        <dbReference type="SAM" id="MobiDB-lite"/>
    </source>
</evidence>
<feature type="region of interest" description="Disordered" evidence="1">
    <location>
        <begin position="447"/>
        <end position="482"/>
    </location>
</feature>